<keyword evidence="4 6" id="KW-1133">Transmembrane helix</keyword>
<reference evidence="8 9" key="4">
    <citation type="journal article" date="2011" name="BMC Genomics">
        <title>RNA-Seq improves annotation of protein-coding genes in the cucumber genome.</title>
        <authorList>
            <person name="Li Z."/>
            <person name="Zhang Z."/>
            <person name="Yan P."/>
            <person name="Huang S."/>
            <person name="Fei Z."/>
            <person name="Lin K."/>
        </authorList>
    </citation>
    <scope>NUCLEOTIDE SEQUENCE [LARGE SCALE GENOMIC DNA]</scope>
    <source>
        <strain evidence="9">cv. 9930</strain>
    </source>
</reference>
<reference evidence="8 9" key="3">
    <citation type="journal article" date="2010" name="BMC Genomics">
        <title>Transcriptome sequencing and comparative analysis of cucumber flowers with different sex types.</title>
        <authorList>
            <person name="Guo S."/>
            <person name="Zheng Y."/>
            <person name="Joung J.G."/>
            <person name="Liu S."/>
            <person name="Zhang Z."/>
            <person name="Crasta O.R."/>
            <person name="Sobral B.W."/>
            <person name="Xu Y."/>
            <person name="Huang S."/>
            <person name="Fei Z."/>
        </authorList>
    </citation>
    <scope>NUCLEOTIDE SEQUENCE [LARGE SCALE GENOMIC DNA]</scope>
    <source>
        <strain evidence="9">cv. 9930</strain>
    </source>
</reference>
<keyword evidence="9" id="KW-1185">Reference proteome</keyword>
<feature type="transmembrane region" description="Helical" evidence="6">
    <location>
        <begin position="269"/>
        <end position="294"/>
    </location>
</feature>
<dbReference type="GO" id="GO:0015297">
    <property type="term" value="F:antiporter activity"/>
    <property type="evidence" value="ECO:0007669"/>
    <property type="project" value="InterPro"/>
</dbReference>
<reference evidence="8 9" key="2">
    <citation type="journal article" date="2009" name="PLoS ONE">
        <title>An integrated genetic and cytogenetic map of the cucumber genome.</title>
        <authorList>
            <person name="Ren Y."/>
            <person name="Zhang Z."/>
            <person name="Liu J."/>
            <person name="Staub J.E."/>
            <person name="Han Y."/>
            <person name="Cheng Z."/>
            <person name="Li X."/>
            <person name="Lu J."/>
            <person name="Miao H."/>
            <person name="Kang H."/>
            <person name="Xie B."/>
            <person name="Gu X."/>
            <person name="Wang X."/>
            <person name="Du Y."/>
            <person name="Jin W."/>
            <person name="Huang S."/>
        </authorList>
    </citation>
    <scope>NUCLEOTIDE SEQUENCE [LARGE SCALE GENOMIC DNA]</scope>
    <source>
        <strain evidence="9">cv. 9930</strain>
    </source>
</reference>
<protein>
    <recommendedName>
        <fullName evidence="6">Protein DETOXIFICATION</fullName>
    </recommendedName>
    <alternativeName>
        <fullName evidence="6">Multidrug and toxic compound extrusion protein</fullName>
    </alternativeName>
</protein>
<reference evidence="8 9" key="1">
    <citation type="journal article" date="2009" name="Nat. Genet.">
        <title>The genome of the cucumber, Cucumis sativus L.</title>
        <authorList>
            <person name="Huang S."/>
            <person name="Li R."/>
            <person name="Zhang Z."/>
            <person name="Li L."/>
            <person name="Gu X."/>
            <person name="Fan W."/>
            <person name="Lucas W.J."/>
            <person name="Wang X."/>
            <person name="Xie B."/>
            <person name="Ni P."/>
            <person name="Ren Y."/>
            <person name="Zhu H."/>
            <person name="Li J."/>
            <person name="Lin K."/>
            <person name="Jin W."/>
            <person name="Fei Z."/>
            <person name="Li G."/>
            <person name="Staub J."/>
            <person name="Kilian A."/>
            <person name="van der Vossen E.A."/>
            <person name="Wu Y."/>
            <person name="Guo J."/>
            <person name="He J."/>
            <person name="Jia Z."/>
            <person name="Ren Y."/>
            <person name="Tian G."/>
            <person name="Lu Y."/>
            <person name="Ruan J."/>
            <person name="Qian W."/>
            <person name="Wang M."/>
            <person name="Huang Q."/>
            <person name="Li B."/>
            <person name="Xuan Z."/>
            <person name="Cao J."/>
            <person name="Asan"/>
            <person name="Wu Z."/>
            <person name="Zhang J."/>
            <person name="Cai Q."/>
            <person name="Bai Y."/>
            <person name="Zhao B."/>
            <person name="Han Y."/>
            <person name="Li Y."/>
            <person name="Li X."/>
            <person name="Wang S."/>
            <person name="Shi Q."/>
            <person name="Liu S."/>
            <person name="Cho W.K."/>
            <person name="Kim J.Y."/>
            <person name="Xu Y."/>
            <person name="Heller-Uszynska K."/>
            <person name="Miao H."/>
            <person name="Cheng Z."/>
            <person name="Zhang S."/>
            <person name="Wu J."/>
            <person name="Yang Y."/>
            <person name="Kang H."/>
            <person name="Li M."/>
            <person name="Liang H."/>
            <person name="Ren X."/>
            <person name="Shi Z."/>
            <person name="Wen M."/>
            <person name="Jian M."/>
            <person name="Yang H."/>
            <person name="Zhang G."/>
            <person name="Yang Z."/>
            <person name="Chen R."/>
            <person name="Liu S."/>
            <person name="Li J."/>
            <person name="Ma L."/>
            <person name="Liu H."/>
            <person name="Zhou Y."/>
            <person name="Zhao J."/>
            <person name="Fang X."/>
            <person name="Li G."/>
            <person name="Fang L."/>
            <person name="Li Y."/>
            <person name="Liu D."/>
            <person name="Zheng H."/>
            <person name="Zhang Y."/>
            <person name="Qin N."/>
            <person name="Li Z."/>
            <person name="Yang G."/>
            <person name="Yang S."/>
            <person name="Bolund L."/>
            <person name="Kristiansen K."/>
            <person name="Zheng H."/>
            <person name="Li S."/>
            <person name="Zhang X."/>
            <person name="Yang H."/>
            <person name="Wang J."/>
            <person name="Sun R."/>
            <person name="Zhang B."/>
            <person name="Jiang S."/>
            <person name="Wang J."/>
            <person name="Du Y."/>
            <person name="Li S."/>
        </authorList>
    </citation>
    <scope>NUCLEOTIDE SEQUENCE [LARGE SCALE GENOMIC DNA]</scope>
    <source>
        <strain evidence="9">cv. 9930</strain>
    </source>
</reference>
<accession>A0A0A0LPW2</accession>
<dbReference type="KEGG" id="csv:101205241"/>
<evidence type="ECO:0000313" key="9">
    <source>
        <dbReference type="Proteomes" id="UP000029981"/>
    </source>
</evidence>
<dbReference type="OrthoDB" id="2126698at2759"/>
<dbReference type="EMBL" id="CM002922">
    <property type="protein sequence ID" value="KGN63858.1"/>
    <property type="molecule type" value="Genomic_DNA"/>
</dbReference>
<dbReference type="InterPro" id="IPR045069">
    <property type="entry name" value="MATE_euk"/>
</dbReference>
<dbReference type="GO" id="GO:1990961">
    <property type="term" value="P:xenobiotic detoxification by transmembrane export across the plasma membrane"/>
    <property type="evidence" value="ECO:0007669"/>
    <property type="project" value="InterPro"/>
</dbReference>
<evidence type="ECO:0000313" key="8">
    <source>
        <dbReference type="EMBL" id="KGN63858.1"/>
    </source>
</evidence>
<proteinExistence type="inferred from homology"/>
<dbReference type="GO" id="GO:0042910">
    <property type="term" value="F:xenobiotic transmembrane transporter activity"/>
    <property type="evidence" value="ECO:0007669"/>
    <property type="project" value="InterPro"/>
</dbReference>
<evidence type="ECO:0000256" key="6">
    <source>
        <dbReference type="RuleBase" id="RU004914"/>
    </source>
</evidence>
<keyword evidence="5 6" id="KW-0472">Membrane</keyword>
<dbReference type="eggNOG" id="KOG1347">
    <property type="taxonomic scope" value="Eukaryota"/>
</dbReference>
<dbReference type="PANTHER" id="PTHR11206">
    <property type="entry name" value="MULTIDRUG RESISTANCE PROTEIN"/>
    <property type="match status" value="1"/>
</dbReference>
<evidence type="ECO:0000256" key="3">
    <source>
        <dbReference type="ARBA" id="ARBA00022692"/>
    </source>
</evidence>
<dbReference type="GO" id="GO:0016020">
    <property type="term" value="C:membrane"/>
    <property type="evidence" value="ECO:0000318"/>
    <property type="project" value="GO_Central"/>
</dbReference>
<feature type="transmembrane region" description="Helical" evidence="6">
    <location>
        <begin position="165"/>
        <end position="182"/>
    </location>
</feature>
<feature type="transmembrane region" description="Helical" evidence="6">
    <location>
        <begin position="390"/>
        <end position="411"/>
    </location>
</feature>
<evidence type="ECO:0000256" key="1">
    <source>
        <dbReference type="ARBA" id="ARBA00004141"/>
    </source>
</evidence>
<feature type="transmembrane region" description="Helical" evidence="6">
    <location>
        <begin position="229"/>
        <end position="248"/>
    </location>
</feature>
<feature type="transmembrane region" description="Helical" evidence="6">
    <location>
        <begin position="50"/>
        <end position="75"/>
    </location>
</feature>
<dbReference type="AlphaFoldDB" id="A0A0A0LPW2"/>
<dbReference type="CDD" id="cd13132">
    <property type="entry name" value="MATE_eukaryotic"/>
    <property type="match status" value="1"/>
</dbReference>
<name>A0A0A0LPW2_CUCSA</name>
<dbReference type="Pfam" id="PF01554">
    <property type="entry name" value="MatE"/>
    <property type="match status" value="2"/>
</dbReference>
<gene>
    <name evidence="8" type="ORF">Csa_1G024900</name>
</gene>
<dbReference type="OMA" id="AISTWIN"/>
<feature type="transmembrane region" description="Helical" evidence="6">
    <location>
        <begin position="306"/>
        <end position="326"/>
    </location>
</feature>
<dbReference type="InterPro" id="IPR002528">
    <property type="entry name" value="MATE_fam"/>
</dbReference>
<feature type="transmembrane region" description="Helical" evidence="6">
    <location>
        <begin position="127"/>
        <end position="145"/>
    </location>
</feature>
<feature type="transmembrane region" description="Helical" evidence="6">
    <location>
        <begin position="423"/>
        <end position="444"/>
    </location>
</feature>
<feature type="transmembrane region" description="Helical" evidence="6">
    <location>
        <begin position="87"/>
        <end position="107"/>
    </location>
</feature>
<evidence type="ECO:0000256" key="5">
    <source>
        <dbReference type="ARBA" id="ARBA00023136"/>
    </source>
</evidence>
<keyword evidence="3 6" id="KW-0812">Transmembrane</keyword>
<feature type="compositionally biased region" description="Polar residues" evidence="7">
    <location>
        <begin position="1"/>
        <end position="11"/>
    </location>
</feature>
<feature type="transmembrane region" description="Helical" evidence="6">
    <location>
        <begin position="194"/>
        <end position="217"/>
    </location>
</feature>
<feature type="region of interest" description="Disordered" evidence="7">
    <location>
        <begin position="1"/>
        <end position="28"/>
    </location>
</feature>
<dbReference type="Gramene" id="KGN63858">
    <property type="protein sequence ID" value="KGN63858"/>
    <property type="gene ID" value="Csa_1G024900"/>
</dbReference>
<dbReference type="NCBIfam" id="TIGR00797">
    <property type="entry name" value="matE"/>
    <property type="match status" value="1"/>
</dbReference>
<feature type="transmembrane region" description="Helical" evidence="6">
    <location>
        <begin position="347"/>
        <end position="370"/>
    </location>
</feature>
<sequence>MEKDTNSSLNSPLLHISEDGLTSSNGERERRVNDINHRRQQVGEEIKKQLWLAGPLILVSLLQYCLQMISVMFVGHLGELSLSGASMATSFATVTGFSLLMGMASALDTFCGQSYGAKQFHMLGIHMQRAMFVLSIVSIPLAVIWANTGEILKFLGQDAEISAEAGKYAIFMIPSLFAYGLLQCLNRFLQTQNVVFPMVMCSGIAALLHIPICWILIFEIGLEIRGAAMANAISYWINVLMLMLYVKYSSSCSKSWTGFSVQAFQNIPNFLRLAIPSACMVCLEMWSFELIVLLSGLLPNPKLETSVLSISLNTATIFWMIPFGMSGAGSTRVSNELGAGRSAAAKLAGCVVVSMATIEGLLLAIILVLIRNVWGYAYSSEPEVVEYLANMLPIVAISSFLDGLQCVLSGIARGCGWQKIGAYVNLGSYYIVGIPSAVLLAFVLHVGGKGLWFGIILALIVQVLSLATITIRTNWDQEAKIATERVYDAIIPSNVVS</sequence>
<evidence type="ECO:0000256" key="7">
    <source>
        <dbReference type="SAM" id="MobiDB-lite"/>
    </source>
</evidence>
<comment type="subcellular location">
    <subcellularLocation>
        <location evidence="1">Membrane</location>
        <topology evidence="1">Multi-pass membrane protein</topology>
    </subcellularLocation>
</comment>
<feature type="transmembrane region" description="Helical" evidence="6">
    <location>
        <begin position="450"/>
        <end position="471"/>
    </location>
</feature>
<comment type="similarity">
    <text evidence="2 6">Belongs to the multi antimicrobial extrusion (MATE) (TC 2.A.66.1) family.</text>
</comment>
<evidence type="ECO:0000256" key="2">
    <source>
        <dbReference type="ARBA" id="ARBA00010199"/>
    </source>
</evidence>
<dbReference type="GO" id="GO:0022857">
    <property type="term" value="F:transmembrane transporter activity"/>
    <property type="evidence" value="ECO:0000318"/>
    <property type="project" value="GO_Central"/>
</dbReference>
<organism evidence="8 9">
    <name type="scientific">Cucumis sativus</name>
    <name type="common">Cucumber</name>
    <dbReference type="NCBI Taxonomy" id="3659"/>
    <lineage>
        <taxon>Eukaryota</taxon>
        <taxon>Viridiplantae</taxon>
        <taxon>Streptophyta</taxon>
        <taxon>Embryophyta</taxon>
        <taxon>Tracheophyta</taxon>
        <taxon>Spermatophyta</taxon>
        <taxon>Magnoliopsida</taxon>
        <taxon>eudicotyledons</taxon>
        <taxon>Gunneridae</taxon>
        <taxon>Pentapetalae</taxon>
        <taxon>rosids</taxon>
        <taxon>fabids</taxon>
        <taxon>Cucurbitales</taxon>
        <taxon>Cucurbitaceae</taxon>
        <taxon>Benincaseae</taxon>
        <taxon>Cucumis</taxon>
    </lineage>
</organism>
<dbReference type="Proteomes" id="UP000029981">
    <property type="component" value="Chromosome 1"/>
</dbReference>
<evidence type="ECO:0000256" key="4">
    <source>
        <dbReference type="ARBA" id="ARBA00022989"/>
    </source>
</evidence>